<proteinExistence type="predicted"/>
<dbReference type="AlphaFoldDB" id="A0A0P7BAJ4"/>
<dbReference type="OrthoDB" id="2531082at2"/>
<protein>
    <recommendedName>
        <fullName evidence="4">Right handed beta helix domain-containing protein</fullName>
    </recommendedName>
</protein>
<organism evidence="2 3">
    <name type="scientific">Jiulongibacter sediminis</name>
    <dbReference type="NCBI Taxonomy" id="1605367"/>
    <lineage>
        <taxon>Bacteria</taxon>
        <taxon>Pseudomonadati</taxon>
        <taxon>Bacteroidota</taxon>
        <taxon>Cytophagia</taxon>
        <taxon>Cytophagales</taxon>
        <taxon>Leadbetterellaceae</taxon>
        <taxon>Jiulongibacter</taxon>
    </lineage>
</organism>
<sequence length="658" mass="71228">MKTLRILLILLITLSDLKAQTISWVGDIPGDGISWNDPWNWSAFRVPNANDIVGINGDSVVVNTDVTIKQLIVGAGGILYQVSPNNNIEFIVQQSSGQGVELENDGKLYVNGEFQIINSANNGLYLDALSTFIGMPNGLLTIDDCNQDGIKSISGAVFSNNGATIIIQNHSGDGIDLTSFNNAGKIQVISGGVSGAVISGSTGENSGIFQVDGGLTIQTSSLFTNTASGEIKCTEDGMALSSNFDNYGDLVLENSTGNNLFFSSSGKVFNNYDNVIFRNTSSDNVFLGTAATIYNHSGASFRYLPNLLPPLNPDVFGLVIQDADTRFINEGLASFDMRSKREGVKAFGRGMIINSGEFNISRYYKKGLISDPYGLNDTLLYNTGEGQFFIDQAVVADGIALEMRTRNRLYNDPCADLVIQDSLYMSGIGLAVQNEGYMEIEKFEITSNVSFNNAGALFIADTSLADGGPAGYLNDFTNTGLVYHPLRGPLILNTTVTPVFPLYNAANLNRPINAIYFKADNNGSLANCGMYFEGSNTWTPCQYAIDSDTAYFEFQNQGSPCNIRMLTLPFVTPPVWDCTSAPPATVVFTGTVSEDWHTADNWSNNQIPRPCDSVIIPHETKCTIFSDMTATAKTILLQDKAVFETNNNVVLTVDPNYP</sequence>
<gene>
    <name evidence="2" type="ORF">AFM12_14780</name>
</gene>
<accession>A0A0P7BAJ4</accession>
<keyword evidence="1" id="KW-0732">Signal</keyword>
<comment type="caution">
    <text evidence="2">The sequence shown here is derived from an EMBL/GenBank/DDBJ whole genome shotgun (WGS) entry which is preliminary data.</text>
</comment>
<reference evidence="2 3" key="1">
    <citation type="submission" date="2015-07" db="EMBL/GenBank/DDBJ databases">
        <title>The draft genome sequence of Leadbetterella sp. JN14-9.</title>
        <authorList>
            <person name="Liu Y."/>
            <person name="Du J."/>
            <person name="Shao Z."/>
        </authorList>
    </citation>
    <scope>NUCLEOTIDE SEQUENCE [LARGE SCALE GENOMIC DNA]</scope>
    <source>
        <strain evidence="2 3">JN14-9</strain>
    </source>
</reference>
<dbReference type="Proteomes" id="UP000050454">
    <property type="component" value="Unassembled WGS sequence"/>
</dbReference>
<feature type="chain" id="PRO_5006135572" description="Right handed beta helix domain-containing protein" evidence="1">
    <location>
        <begin position="20"/>
        <end position="658"/>
    </location>
</feature>
<dbReference type="STRING" id="1605367.AFM12_14780"/>
<evidence type="ECO:0008006" key="4">
    <source>
        <dbReference type="Google" id="ProtNLM"/>
    </source>
</evidence>
<feature type="signal peptide" evidence="1">
    <location>
        <begin position="1"/>
        <end position="19"/>
    </location>
</feature>
<dbReference type="RefSeq" id="WP_055149611.1">
    <property type="nucleotide sequence ID" value="NZ_JXSZ01000011.1"/>
</dbReference>
<name>A0A0P7BAJ4_9BACT</name>
<evidence type="ECO:0000313" key="3">
    <source>
        <dbReference type="Proteomes" id="UP000050454"/>
    </source>
</evidence>
<dbReference type="EMBL" id="LGTQ01000011">
    <property type="protein sequence ID" value="KPM47415.1"/>
    <property type="molecule type" value="Genomic_DNA"/>
</dbReference>
<evidence type="ECO:0000313" key="2">
    <source>
        <dbReference type="EMBL" id="KPM47415.1"/>
    </source>
</evidence>
<evidence type="ECO:0000256" key="1">
    <source>
        <dbReference type="SAM" id="SignalP"/>
    </source>
</evidence>
<keyword evidence="3" id="KW-1185">Reference proteome</keyword>